<protein>
    <submittedName>
        <fullName evidence="1">Uncharacterized protein</fullName>
    </submittedName>
</protein>
<organism evidence="1 2">
    <name type="scientific">Xylaria bambusicola</name>
    <dbReference type="NCBI Taxonomy" id="326684"/>
    <lineage>
        <taxon>Eukaryota</taxon>
        <taxon>Fungi</taxon>
        <taxon>Dikarya</taxon>
        <taxon>Ascomycota</taxon>
        <taxon>Pezizomycotina</taxon>
        <taxon>Sordariomycetes</taxon>
        <taxon>Xylariomycetidae</taxon>
        <taxon>Xylariales</taxon>
        <taxon>Xylariaceae</taxon>
        <taxon>Xylaria</taxon>
    </lineage>
</organism>
<name>A0AAN7UBD2_9PEZI</name>
<reference evidence="1 2" key="1">
    <citation type="submission" date="2023-10" db="EMBL/GenBank/DDBJ databases">
        <title>Draft genome sequence of Xylaria bambusicola isolate GMP-LS, the root and basal stem rot pathogen of sugarcane in Indonesia.</title>
        <authorList>
            <person name="Selvaraj P."/>
            <person name="Muralishankar V."/>
            <person name="Muruganantham S."/>
            <person name="Sp S."/>
            <person name="Haryani S."/>
            <person name="Lau K.J.X."/>
            <person name="Naqvi N.I."/>
        </authorList>
    </citation>
    <scope>NUCLEOTIDE SEQUENCE [LARGE SCALE GENOMIC DNA]</scope>
    <source>
        <strain evidence="1">GMP-LS</strain>
    </source>
</reference>
<proteinExistence type="predicted"/>
<keyword evidence="2" id="KW-1185">Reference proteome</keyword>
<sequence length="73" mass="8917">MLYERLKTEMYLEFGSVAVDGQIERIIMNEFEYKIKRQFDIYDEQKLPQGFFCLGLEDDEDKKFMNMEIIFDQ</sequence>
<comment type="caution">
    <text evidence="1">The sequence shown here is derived from an EMBL/GenBank/DDBJ whole genome shotgun (WGS) entry which is preliminary data.</text>
</comment>
<evidence type="ECO:0000313" key="2">
    <source>
        <dbReference type="Proteomes" id="UP001305414"/>
    </source>
</evidence>
<dbReference type="AlphaFoldDB" id="A0AAN7UBD2"/>
<accession>A0AAN7UBD2</accession>
<gene>
    <name evidence="1" type="ORF">RRF57_000799</name>
</gene>
<dbReference type="Proteomes" id="UP001305414">
    <property type="component" value="Unassembled WGS sequence"/>
</dbReference>
<dbReference type="EMBL" id="JAWHQM010000002">
    <property type="protein sequence ID" value="KAK5625083.1"/>
    <property type="molecule type" value="Genomic_DNA"/>
</dbReference>
<evidence type="ECO:0000313" key="1">
    <source>
        <dbReference type="EMBL" id="KAK5625083.1"/>
    </source>
</evidence>